<accession>A0A2H4Z446</accession>
<feature type="region of interest" description="Disordered" evidence="9">
    <location>
        <begin position="1162"/>
        <end position="1190"/>
    </location>
</feature>
<sequence>MSQESLVSERIAQLRAITNRRNALLKEFYTMLMHKQGIGSVLNVIGDEDVGMLAFLREMDLEVNPENGKIDRVLESVSFDYPIPTSMQTPSPSTSPTNLSPPSSHSGRANADYPPDPALQPHDLQLAEIARQDIDFPAGQSESLAGSYRPTQSTPDTTPMDVEQSTLVPPPSPPSISPFSPDRLASSGSLQPTSSPMAVDPSQTPKSPLKEYHLPSDQSLNEAPSMTDSSPIPGSRLANEVPIDSQQHSLQSISPQATLIQPHPSDFTVPSIQKPIFIPLPRSRRSEPSYSFETSLPTAPATSSTPPSSLQYHQFKPNYTLPPLKTLPVEFNRKGKLKQQRKRDKEREKSEGKKDKEKEDWYPMGLNRWAAVINANPVWNKVARATKCLSSREWAVAMTELRLINTVKRIDRLKHEGRWSFRQPKKQRGVGGLTKTHWDYLLDEVKWMRADFREERKWKLVLAYNLSTAVLEWHACKTHAERIAYGICVQWRKPQSELATARETPPLQKNPTDSMSVDSYSPTRPASAHSEPPKTPLIGLVSYTSEDDEDDEEVARQSVEDSLDPSVVIEDALDAILLQDDLGNDSQEIMPKKEDFEDFSALRNDTETTTPLALPESSAPSSTTASELVGLRATSSNPLMGTKPDNQPRGGDSGEGESSSTAKGARNPIYASAREKVAHSDDLFLNLDDIFAALPPVPGDSNPANSIPALDLSSIFPDLQPYGLLDVIPNTQNEGKKRSDRRSDKDDPNKRMEDTTYTRLYPTGKFMFTKPTLLGALQPSKYWKDGEWHPFEELPVTSDSEATLKLPEDVCNELFVGKTPVPPNNVFSQQMQTVLRENRKWGQDHPWTPSEDALLKQLIDKYPYNWSLIAECFNASRTTVPTDKRTALDCLERWKEKWAPDIRSKGLENLANADSPQPSTVGQMTTRGVKRLAATNSSSTNTSYPVGAEPRKRRRHQLLQDTMRRASRKRAETAQKAAANARKPPAIHDTHNQFNKMPKLTPAELSRMKTEKETREALDLQNARRRQEEMARQAMLRNAERLAQQNGPAPPLPPQIPAQGSAAPQQPQQAGAQPIQQAATPIQRVPTAQGITPMAQTRSPQVNISQQQRLAAAALNNGANRLSPPQGAHTQARLPGTSQNLSTQSQAQSVLPVIAQGYVARDSTSSPAHLSPPQTSATPTSVNSPRPPSAQSMLMQAAQVGQVPVNSVSRAANVNGHYYLPNVPAITQEQLSAIRMQMLQVTPV</sequence>
<feature type="domain" description="Myb-like" evidence="10">
    <location>
        <begin position="846"/>
        <end position="898"/>
    </location>
</feature>
<keyword evidence="13" id="KW-0238">DNA-binding</keyword>
<keyword evidence="4" id="KW-0156">Chromatin regulator</keyword>
<dbReference type="AlphaFoldDB" id="A0A2H4Z446"/>
<feature type="compositionally biased region" description="Polar residues" evidence="9">
    <location>
        <begin position="1136"/>
        <end position="1147"/>
    </location>
</feature>
<feature type="region of interest" description="Disordered" evidence="9">
    <location>
        <begin position="1118"/>
        <end position="1147"/>
    </location>
</feature>
<feature type="compositionally biased region" description="Polar residues" evidence="9">
    <location>
        <begin position="216"/>
        <end position="232"/>
    </location>
</feature>
<dbReference type="SMART" id="SM00717">
    <property type="entry name" value="SANT"/>
    <property type="match status" value="1"/>
</dbReference>
<organism evidence="13">
    <name type="scientific">Volvariella volvacea</name>
    <dbReference type="NCBI Taxonomy" id="36659"/>
    <lineage>
        <taxon>Eukaryota</taxon>
        <taxon>Fungi</taxon>
        <taxon>Dikarya</taxon>
        <taxon>Basidiomycota</taxon>
        <taxon>Agaricomycotina</taxon>
        <taxon>Agaricomycetes</taxon>
        <taxon>Agaricomycetidae</taxon>
        <taxon>Agaricales</taxon>
        <taxon>Pluteineae</taxon>
        <taxon>Pluteaceae</taxon>
        <taxon>Volvariella</taxon>
    </lineage>
</organism>
<evidence type="ECO:0000256" key="5">
    <source>
        <dbReference type="ARBA" id="ARBA00023204"/>
    </source>
</evidence>
<feature type="region of interest" description="Disordered" evidence="9">
    <location>
        <begin position="83"/>
        <end position="120"/>
    </location>
</feature>
<feature type="compositionally biased region" description="Polar residues" evidence="9">
    <location>
        <begin position="140"/>
        <end position="167"/>
    </location>
</feature>
<comment type="similarity">
    <text evidence="2">Belongs to the EAF1 family.</text>
</comment>
<dbReference type="GO" id="GO:0003677">
    <property type="term" value="F:DNA binding"/>
    <property type="evidence" value="ECO:0007669"/>
    <property type="project" value="UniProtKB-KW"/>
</dbReference>
<dbReference type="SUPFAM" id="SSF46689">
    <property type="entry name" value="Homeodomain-like"/>
    <property type="match status" value="1"/>
</dbReference>
<feature type="compositionally biased region" description="Basic and acidic residues" evidence="9">
    <location>
        <begin position="343"/>
        <end position="357"/>
    </location>
</feature>
<dbReference type="PANTHER" id="PTHR46459:SF1">
    <property type="entry name" value="E1A-BINDING PROTEIN P400"/>
    <property type="match status" value="1"/>
</dbReference>
<evidence type="ECO:0000259" key="11">
    <source>
        <dbReference type="PROSITE" id="PS51204"/>
    </source>
</evidence>
<dbReference type="GO" id="GO:0006325">
    <property type="term" value="P:chromatin organization"/>
    <property type="evidence" value="ECO:0007669"/>
    <property type="project" value="UniProtKB-KW"/>
</dbReference>
<evidence type="ECO:0000313" key="13">
    <source>
        <dbReference type="EMBL" id="AUF42088.1"/>
    </source>
</evidence>
<feature type="compositionally biased region" description="Polar residues" evidence="9">
    <location>
        <begin position="507"/>
        <end position="524"/>
    </location>
</feature>
<feature type="domain" description="HSA" evidence="11">
    <location>
        <begin position="425"/>
        <end position="503"/>
    </location>
</feature>
<feature type="region of interest" description="Disordered" evidence="9">
    <location>
        <begin position="280"/>
        <end position="312"/>
    </location>
</feature>
<evidence type="ECO:0000259" key="10">
    <source>
        <dbReference type="PROSITE" id="PS50090"/>
    </source>
</evidence>
<feature type="region of interest" description="Disordered" evidence="9">
    <location>
        <begin position="500"/>
        <end position="566"/>
    </location>
</feature>
<feature type="region of interest" description="Disordered" evidence="9">
    <location>
        <begin position="140"/>
        <end position="238"/>
    </location>
</feature>
<evidence type="ECO:0000256" key="1">
    <source>
        <dbReference type="ARBA" id="ARBA00004123"/>
    </source>
</evidence>
<dbReference type="PROSITE" id="PS51294">
    <property type="entry name" value="HTH_MYB"/>
    <property type="match status" value="1"/>
</dbReference>
<keyword evidence="13" id="KW-0371">Homeobox</keyword>
<dbReference type="Pfam" id="PF13921">
    <property type="entry name" value="Myb_DNA-bind_6"/>
    <property type="match status" value="1"/>
</dbReference>
<dbReference type="PANTHER" id="PTHR46459">
    <property type="entry name" value="E1A-BINDING PROTEIN P400-RELATED"/>
    <property type="match status" value="1"/>
</dbReference>
<feature type="compositionally biased region" description="Low complexity" evidence="9">
    <location>
        <begin position="610"/>
        <end position="628"/>
    </location>
</feature>
<feature type="compositionally biased region" description="Polar residues" evidence="9">
    <location>
        <begin position="186"/>
        <end position="206"/>
    </location>
</feature>
<feature type="compositionally biased region" description="Basic and acidic residues" evidence="9">
    <location>
        <begin position="734"/>
        <end position="755"/>
    </location>
</feature>
<dbReference type="PROSITE" id="PS50090">
    <property type="entry name" value="MYB_LIKE"/>
    <property type="match status" value="1"/>
</dbReference>
<dbReference type="InterPro" id="IPR017930">
    <property type="entry name" value="Myb_dom"/>
</dbReference>
<dbReference type="SMART" id="SM00573">
    <property type="entry name" value="HSA"/>
    <property type="match status" value="1"/>
</dbReference>
<dbReference type="CDD" id="cd00167">
    <property type="entry name" value="SANT"/>
    <property type="match status" value="1"/>
</dbReference>
<dbReference type="InterPro" id="IPR014012">
    <property type="entry name" value="HSA_dom"/>
</dbReference>
<keyword evidence="3" id="KW-0227">DNA damage</keyword>
<dbReference type="InterPro" id="IPR001005">
    <property type="entry name" value="SANT/Myb"/>
</dbReference>
<feature type="region of interest" description="Disordered" evidence="9">
    <location>
        <begin position="605"/>
        <end position="665"/>
    </location>
</feature>
<protein>
    <recommendedName>
        <fullName evidence="8">Vacuolar import and degradation protein 21</fullName>
    </recommendedName>
</protein>
<evidence type="ECO:0000256" key="9">
    <source>
        <dbReference type="SAM" id="MobiDB-lite"/>
    </source>
</evidence>
<evidence type="ECO:0000256" key="2">
    <source>
        <dbReference type="ARBA" id="ARBA00008913"/>
    </source>
</evidence>
<comment type="subcellular location">
    <subcellularLocation>
        <location evidence="1">Nucleus</location>
    </subcellularLocation>
</comment>
<dbReference type="GO" id="GO:0005634">
    <property type="term" value="C:nucleus"/>
    <property type="evidence" value="ECO:0007669"/>
    <property type="project" value="UniProtKB-SubCell"/>
</dbReference>
<evidence type="ECO:0000256" key="6">
    <source>
        <dbReference type="ARBA" id="ARBA00023242"/>
    </source>
</evidence>
<evidence type="ECO:0000256" key="7">
    <source>
        <dbReference type="ARBA" id="ARBA00025178"/>
    </source>
</evidence>
<dbReference type="Gene3D" id="1.10.10.60">
    <property type="entry name" value="Homeodomain-like"/>
    <property type="match status" value="1"/>
</dbReference>
<feature type="region of interest" description="Disordered" evidence="9">
    <location>
        <begin position="1044"/>
        <end position="1079"/>
    </location>
</feature>
<dbReference type="GO" id="GO:0003682">
    <property type="term" value="F:chromatin binding"/>
    <property type="evidence" value="ECO:0007669"/>
    <property type="project" value="TreeGrafter"/>
</dbReference>
<keyword evidence="5" id="KW-0234">DNA repair</keyword>
<evidence type="ECO:0000256" key="8">
    <source>
        <dbReference type="ARBA" id="ARBA00029670"/>
    </source>
</evidence>
<evidence type="ECO:0000256" key="4">
    <source>
        <dbReference type="ARBA" id="ARBA00022853"/>
    </source>
</evidence>
<dbReference type="PROSITE" id="PS51204">
    <property type="entry name" value="HSA"/>
    <property type="match status" value="1"/>
</dbReference>
<dbReference type="InterPro" id="IPR009057">
    <property type="entry name" value="Homeodomain-like_sf"/>
</dbReference>
<dbReference type="EMBL" id="KY441407">
    <property type="protein sequence ID" value="AUF42088.1"/>
    <property type="molecule type" value="mRNA"/>
</dbReference>
<reference evidence="13" key="1">
    <citation type="submission" date="2017-01" db="EMBL/GenBank/DDBJ databases">
        <title>Genes encoding transcription factor in Volvariella volvacea exhibits differential expression in fruiting body development.</title>
        <authorList>
            <person name="Meng L."/>
            <person name="Xie B."/>
        </authorList>
    </citation>
    <scope>NUCLEOTIDE SEQUENCE</scope>
    <source>
        <strain evidence="13">GME8013</strain>
    </source>
</reference>
<comment type="function">
    <text evidence="7">Component of the NuA4 histone acetyltransferase complex which is involved in transcriptional activation of selected genes principally by acetylation of nucleosomal histone H4 and H2A. The NuA4 complex is also involved in DNA repair.</text>
</comment>
<proteinExistence type="evidence at transcript level"/>
<evidence type="ECO:0000259" key="12">
    <source>
        <dbReference type="PROSITE" id="PS51294"/>
    </source>
</evidence>
<evidence type="ECO:0000256" key="3">
    <source>
        <dbReference type="ARBA" id="ARBA00022763"/>
    </source>
</evidence>
<feature type="region of interest" description="Disordered" evidence="9">
    <location>
        <begin position="330"/>
        <end position="357"/>
    </location>
</feature>
<feature type="domain" description="HTH myb-type" evidence="12">
    <location>
        <begin position="846"/>
        <end position="902"/>
    </location>
</feature>
<dbReference type="Pfam" id="PF07529">
    <property type="entry name" value="HSA"/>
    <property type="match status" value="1"/>
</dbReference>
<feature type="region of interest" description="Disordered" evidence="9">
    <location>
        <begin position="932"/>
        <end position="994"/>
    </location>
</feature>
<name>A0A2H4Z446_9AGAR</name>
<feature type="compositionally biased region" description="Low complexity" evidence="9">
    <location>
        <begin position="1057"/>
        <end position="1079"/>
    </location>
</feature>
<feature type="compositionally biased region" description="Low complexity" evidence="9">
    <location>
        <begin position="294"/>
        <end position="310"/>
    </location>
</feature>
<feature type="compositionally biased region" description="Low complexity" evidence="9">
    <location>
        <begin position="83"/>
        <end position="106"/>
    </location>
</feature>
<feature type="region of interest" description="Disordered" evidence="9">
    <location>
        <begin position="726"/>
        <end position="755"/>
    </location>
</feature>
<keyword evidence="6" id="KW-0539">Nucleus</keyword>
<dbReference type="GO" id="GO:0006281">
    <property type="term" value="P:DNA repair"/>
    <property type="evidence" value="ECO:0007669"/>
    <property type="project" value="UniProtKB-KW"/>
</dbReference>
<dbReference type="GO" id="GO:0035267">
    <property type="term" value="C:NuA4 histone acetyltransferase complex"/>
    <property type="evidence" value="ECO:0007669"/>
    <property type="project" value="TreeGrafter"/>
</dbReference>